<feature type="compositionally biased region" description="Low complexity" evidence="1">
    <location>
        <begin position="1"/>
        <end position="10"/>
    </location>
</feature>
<dbReference type="Gene3D" id="3.40.5.90">
    <property type="entry name" value="CDGSH iron-sulfur domain, mitoNEET-type"/>
    <property type="match status" value="1"/>
</dbReference>
<feature type="region of interest" description="Disordered" evidence="1">
    <location>
        <begin position="73"/>
        <end position="106"/>
    </location>
</feature>
<name>A0A8C3J975_9CHAR</name>
<keyword evidence="3" id="KW-1185">Reference proteome</keyword>
<evidence type="ECO:0008006" key="4">
    <source>
        <dbReference type="Google" id="ProtNLM"/>
    </source>
</evidence>
<dbReference type="AlphaFoldDB" id="A0A8C3J975"/>
<proteinExistence type="predicted"/>
<dbReference type="Ensembl" id="ENSCPGT00000003368.1">
    <property type="protein sequence ID" value="ENSCPGP00000003059.1"/>
    <property type="gene ID" value="ENSCPGG00000002253.1"/>
</dbReference>
<evidence type="ECO:0000256" key="1">
    <source>
        <dbReference type="SAM" id="MobiDB-lite"/>
    </source>
</evidence>
<sequence length="106" mass="11096">MRAAAARPAAGMGGVRRCRDPPGILRIPSLSSAPRVRRRCSAPPQPVVAAKEPFPVELKAGKKYAWCACGHSRSQVGDRGPGRGVGGLRPPQPGCGRDQGRPHGDP</sequence>
<accession>A0A8C3J975</accession>
<reference evidence="2" key="2">
    <citation type="submission" date="2025-09" db="UniProtKB">
        <authorList>
            <consortium name="Ensembl"/>
        </authorList>
    </citation>
    <scope>IDENTIFICATION</scope>
</reference>
<evidence type="ECO:0000313" key="3">
    <source>
        <dbReference type="Proteomes" id="UP000694419"/>
    </source>
</evidence>
<evidence type="ECO:0000313" key="2">
    <source>
        <dbReference type="Ensembl" id="ENSCPGP00000003059.1"/>
    </source>
</evidence>
<feature type="region of interest" description="Disordered" evidence="1">
    <location>
        <begin position="1"/>
        <end position="20"/>
    </location>
</feature>
<organism evidence="2 3">
    <name type="scientific">Calidris pygmaea</name>
    <name type="common">Spoon-billed sandpiper</name>
    <dbReference type="NCBI Taxonomy" id="425635"/>
    <lineage>
        <taxon>Eukaryota</taxon>
        <taxon>Metazoa</taxon>
        <taxon>Chordata</taxon>
        <taxon>Craniata</taxon>
        <taxon>Vertebrata</taxon>
        <taxon>Euteleostomi</taxon>
        <taxon>Archelosauria</taxon>
        <taxon>Archosauria</taxon>
        <taxon>Dinosauria</taxon>
        <taxon>Saurischia</taxon>
        <taxon>Theropoda</taxon>
        <taxon>Coelurosauria</taxon>
        <taxon>Aves</taxon>
        <taxon>Neognathae</taxon>
        <taxon>Neoaves</taxon>
        <taxon>Charadriiformes</taxon>
        <taxon>Scolopacidae</taxon>
        <taxon>Calidris</taxon>
    </lineage>
</organism>
<reference evidence="2" key="1">
    <citation type="submission" date="2025-08" db="UniProtKB">
        <authorList>
            <consortium name="Ensembl"/>
        </authorList>
    </citation>
    <scope>IDENTIFICATION</scope>
</reference>
<dbReference type="InterPro" id="IPR042216">
    <property type="entry name" value="MitoNEET_CISD"/>
</dbReference>
<dbReference type="Proteomes" id="UP000694419">
    <property type="component" value="Unplaced"/>
</dbReference>
<protein>
    <recommendedName>
        <fullName evidence="4">CDGSH iron sulfur domain 3</fullName>
    </recommendedName>
</protein>